<name>A6N9U1_ORNPR</name>
<reference evidence="2" key="2">
    <citation type="journal article" date="2008" name="Insect Biochem. Mol. Biol.">
        <title>An insight into the sialome of the soft tick, Ornithodorus parkeri.</title>
        <authorList>
            <person name="Francischetti I.M."/>
            <person name="Mans B.J."/>
            <person name="Meng Z."/>
            <person name="Gudderra N."/>
            <person name="Veenstra T.D."/>
            <person name="Pham V.M."/>
            <person name="Ribeiro J.M."/>
        </authorList>
    </citation>
    <scope>NUCLEOTIDE SEQUENCE</scope>
    <source>
        <tissue evidence="2">Salivary gland</tissue>
    </source>
</reference>
<accession>A6N9U1</accession>
<feature type="signal peptide" evidence="1">
    <location>
        <begin position="1"/>
        <end position="19"/>
    </location>
</feature>
<dbReference type="AlphaFoldDB" id="A6N9U1"/>
<dbReference type="EMBL" id="EF633907">
    <property type="protein sequence ID" value="ABR23424.1"/>
    <property type="molecule type" value="mRNA"/>
</dbReference>
<sequence>MKGFFSVAALAAVLLLASSHHLDLCDKDDQELRDQLQCQRNQATAEFKRKFDRVNRQLQCDSDLCSIRKMCAEPDFLTALKRFFTEGEIEELHELANQCDAAAHDSHGQDPH</sequence>
<evidence type="ECO:0000313" key="2">
    <source>
        <dbReference type="EMBL" id="ABR23424.1"/>
    </source>
</evidence>
<proteinExistence type="evidence at transcript level"/>
<organism evidence="2">
    <name type="scientific">Ornithodoros parkeri</name>
    <name type="common">Soft tick</name>
    <name type="synonym">Argasid tick</name>
    <dbReference type="NCBI Taxonomy" id="140564"/>
    <lineage>
        <taxon>Eukaryota</taxon>
        <taxon>Metazoa</taxon>
        <taxon>Ecdysozoa</taxon>
        <taxon>Arthropoda</taxon>
        <taxon>Chelicerata</taxon>
        <taxon>Arachnida</taxon>
        <taxon>Acari</taxon>
        <taxon>Parasitiformes</taxon>
        <taxon>Ixodida</taxon>
        <taxon>Ixodoidea</taxon>
        <taxon>Argasidae</taxon>
        <taxon>Ornithodorinae</taxon>
        <taxon>Ornithodoros</taxon>
    </lineage>
</organism>
<reference evidence="2" key="1">
    <citation type="submission" date="2007-05" db="EMBL/GenBank/DDBJ databases">
        <authorList>
            <person name="Douchkov D."/>
            <person name="Schweizer P."/>
        </authorList>
    </citation>
    <scope>NUCLEOTIDE SEQUENCE</scope>
    <source>
        <tissue evidence="2">Salivary gland</tissue>
    </source>
</reference>
<protein>
    <submittedName>
        <fullName evidence="2">Hebreain-like</fullName>
    </submittedName>
</protein>
<evidence type="ECO:0000256" key="1">
    <source>
        <dbReference type="SAM" id="SignalP"/>
    </source>
</evidence>
<feature type="chain" id="PRO_5002700621" evidence="1">
    <location>
        <begin position="20"/>
        <end position="112"/>
    </location>
</feature>
<keyword evidence="1" id="KW-0732">Signal</keyword>
<dbReference type="Gene3D" id="1.10.150.440">
    <property type="match status" value="1"/>
</dbReference>